<sequence length="277" mass="32477">MGQKKQLSISVLVVSRNRWRDLSQCLNSIANQKRRPNEIVIVENNDKKTLLKIIKQLDTKIPIKYYLEKRINIAHARNTAVKNASCDLVAFTDDDCVASESWVNKIYEIFTKSPNIAGMVGRSLNYYGKNKIAQLEQILNEAWLSQYLKLNKSTKLTSGAFINTRNFAVRRSVFEKYQVKFNPFAPYKIEDTDFGLRLFKKLNSATEQIFYIHEVVVYHKNSTNLLDFMRRRNLSRKGRSWLIRTHPKFEQQMFIRDSSVFSTLQKKNTAVWTLFFL</sequence>
<dbReference type="InterPro" id="IPR001173">
    <property type="entry name" value="Glyco_trans_2-like"/>
</dbReference>
<comment type="caution">
    <text evidence="2">The sequence shown here is derived from an EMBL/GenBank/DDBJ whole genome shotgun (WGS) entry which is preliminary data.</text>
</comment>
<proteinExistence type="predicted"/>
<evidence type="ECO:0000313" key="3">
    <source>
        <dbReference type="Proteomes" id="UP000176850"/>
    </source>
</evidence>
<accession>A0A1F7GE58</accession>
<protein>
    <recommendedName>
        <fullName evidence="1">Glycosyltransferase 2-like domain-containing protein</fullName>
    </recommendedName>
</protein>
<name>A0A1F7GE58_9BACT</name>
<feature type="domain" description="Glycosyltransferase 2-like" evidence="1">
    <location>
        <begin position="10"/>
        <end position="177"/>
    </location>
</feature>
<dbReference type="InterPro" id="IPR050834">
    <property type="entry name" value="Glycosyltransf_2"/>
</dbReference>
<dbReference type="SUPFAM" id="SSF53448">
    <property type="entry name" value="Nucleotide-diphospho-sugar transferases"/>
    <property type="match status" value="1"/>
</dbReference>
<gene>
    <name evidence="2" type="ORF">A2799_03070</name>
</gene>
<dbReference type="Gene3D" id="3.90.550.10">
    <property type="entry name" value="Spore Coat Polysaccharide Biosynthesis Protein SpsA, Chain A"/>
    <property type="match status" value="1"/>
</dbReference>
<evidence type="ECO:0000259" key="1">
    <source>
        <dbReference type="Pfam" id="PF00535"/>
    </source>
</evidence>
<dbReference type="PANTHER" id="PTHR43685">
    <property type="entry name" value="GLYCOSYLTRANSFERASE"/>
    <property type="match status" value="1"/>
</dbReference>
<dbReference type="InterPro" id="IPR029044">
    <property type="entry name" value="Nucleotide-diphossugar_trans"/>
</dbReference>
<evidence type="ECO:0000313" key="2">
    <source>
        <dbReference type="EMBL" id="OGK17156.1"/>
    </source>
</evidence>
<dbReference type="PANTHER" id="PTHR43685:SF2">
    <property type="entry name" value="GLYCOSYLTRANSFERASE 2-LIKE DOMAIN-CONTAINING PROTEIN"/>
    <property type="match status" value="1"/>
</dbReference>
<dbReference type="Proteomes" id="UP000176850">
    <property type="component" value="Unassembled WGS sequence"/>
</dbReference>
<reference evidence="2 3" key="1">
    <citation type="journal article" date="2016" name="Nat. Commun.">
        <title>Thousands of microbial genomes shed light on interconnected biogeochemical processes in an aquifer system.</title>
        <authorList>
            <person name="Anantharaman K."/>
            <person name="Brown C.T."/>
            <person name="Hug L.A."/>
            <person name="Sharon I."/>
            <person name="Castelle C.J."/>
            <person name="Probst A.J."/>
            <person name="Thomas B.C."/>
            <person name="Singh A."/>
            <person name="Wilkins M.J."/>
            <person name="Karaoz U."/>
            <person name="Brodie E.L."/>
            <person name="Williams K.H."/>
            <person name="Hubbard S.S."/>
            <person name="Banfield J.F."/>
        </authorList>
    </citation>
    <scope>NUCLEOTIDE SEQUENCE [LARGE SCALE GENOMIC DNA]</scope>
</reference>
<dbReference type="Pfam" id="PF00535">
    <property type="entry name" value="Glycos_transf_2"/>
    <property type="match status" value="1"/>
</dbReference>
<organism evidence="2 3">
    <name type="scientific">Candidatus Roizmanbacteria bacterium RIFCSPHIGHO2_01_FULL_39_24</name>
    <dbReference type="NCBI Taxonomy" id="1802032"/>
    <lineage>
        <taxon>Bacteria</taxon>
        <taxon>Candidatus Roizmaniibacteriota</taxon>
    </lineage>
</organism>
<dbReference type="EMBL" id="MFZH01000049">
    <property type="protein sequence ID" value="OGK17156.1"/>
    <property type="molecule type" value="Genomic_DNA"/>
</dbReference>
<dbReference type="AlphaFoldDB" id="A0A1F7GE58"/>
<feature type="non-terminal residue" evidence="2">
    <location>
        <position position="277"/>
    </location>
</feature>